<gene>
    <name evidence="2" type="ORF">HCN44_006633</name>
</gene>
<keyword evidence="1" id="KW-1133">Transmembrane helix</keyword>
<accession>A0A834Y065</accession>
<name>A0A834Y065_APHGI</name>
<reference evidence="2 3" key="1">
    <citation type="submission" date="2020-08" db="EMBL/GenBank/DDBJ databases">
        <title>Aphidius gifuensis genome sequencing and assembly.</title>
        <authorList>
            <person name="Du Z."/>
        </authorList>
    </citation>
    <scope>NUCLEOTIDE SEQUENCE [LARGE SCALE GENOMIC DNA]</scope>
    <source>
        <strain evidence="2">YNYX2018</strain>
        <tissue evidence="2">Adults</tissue>
    </source>
</reference>
<dbReference type="AlphaFoldDB" id="A0A834Y065"/>
<proteinExistence type="predicted"/>
<comment type="caution">
    <text evidence="2">The sequence shown here is derived from an EMBL/GenBank/DDBJ whole genome shotgun (WGS) entry which is preliminary data.</text>
</comment>
<feature type="transmembrane region" description="Helical" evidence="1">
    <location>
        <begin position="21"/>
        <end position="42"/>
    </location>
</feature>
<keyword evidence="1" id="KW-0812">Transmembrane</keyword>
<evidence type="ECO:0000256" key="1">
    <source>
        <dbReference type="SAM" id="Phobius"/>
    </source>
</evidence>
<dbReference type="EMBL" id="JACMRX010000002">
    <property type="protein sequence ID" value="KAF7995526.1"/>
    <property type="molecule type" value="Genomic_DNA"/>
</dbReference>
<evidence type="ECO:0000313" key="2">
    <source>
        <dbReference type="EMBL" id="KAF7995526.1"/>
    </source>
</evidence>
<dbReference type="Proteomes" id="UP000639338">
    <property type="component" value="Unassembled WGS sequence"/>
</dbReference>
<sequence>MASATGTTFEKFIARMKVHHAHHPMITGYAILGSVLTVLWSYKSWKLYHENPYLMTVQKYRRNYIVIRPDDPAVKMIKRGKVGMDY</sequence>
<evidence type="ECO:0000313" key="3">
    <source>
        <dbReference type="Proteomes" id="UP000639338"/>
    </source>
</evidence>
<keyword evidence="3" id="KW-1185">Reference proteome</keyword>
<protein>
    <submittedName>
        <fullName evidence="2">Uncharacterized protein</fullName>
    </submittedName>
</protein>
<organism evidence="2 3">
    <name type="scientific">Aphidius gifuensis</name>
    <name type="common">Parasitoid wasp</name>
    <dbReference type="NCBI Taxonomy" id="684658"/>
    <lineage>
        <taxon>Eukaryota</taxon>
        <taxon>Metazoa</taxon>
        <taxon>Ecdysozoa</taxon>
        <taxon>Arthropoda</taxon>
        <taxon>Hexapoda</taxon>
        <taxon>Insecta</taxon>
        <taxon>Pterygota</taxon>
        <taxon>Neoptera</taxon>
        <taxon>Endopterygota</taxon>
        <taxon>Hymenoptera</taxon>
        <taxon>Apocrita</taxon>
        <taxon>Ichneumonoidea</taxon>
        <taxon>Braconidae</taxon>
        <taxon>Aphidiinae</taxon>
        <taxon>Aphidius</taxon>
    </lineage>
</organism>
<keyword evidence="1" id="KW-0472">Membrane</keyword>